<evidence type="ECO:0000256" key="7">
    <source>
        <dbReference type="ARBA" id="ARBA00022692"/>
    </source>
</evidence>
<evidence type="ECO:0000256" key="2">
    <source>
        <dbReference type="ARBA" id="ARBA00004236"/>
    </source>
</evidence>
<dbReference type="PANTHER" id="PTHR30627">
    <property type="entry name" value="PEPTIDOGLYCAN D,D-TRANSPEPTIDASE"/>
    <property type="match status" value="1"/>
</dbReference>
<dbReference type="Pfam" id="PF00905">
    <property type="entry name" value="Transpeptidase"/>
    <property type="match status" value="1"/>
</dbReference>
<dbReference type="InterPro" id="IPR001460">
    <property type="entry name" value="PCN-bd_Tpept"/>
</dbReference>
<accession>A0ABS3F6E2</accession>
<dbReference type="Proteomes" id="UP000664761">
    <property type="component" value="Unassembled WGS sequence"/>
</dbReference>
<keyword evidence="11" id="KW-1133">Transmembrane helix</keyword>
<keyword evidence="3" id="KW-1003">Cell membrane</keyword>
<keyword evidence="10" id="KW-0573">Peptidoglycan synthesis</keyword>
<proteinExistence type="predicted"/>
<dbReference type="SUPFAM" id="SSF56601">
    <property type="entry name" value="beta-lactamase/transpeptidase-like"/>
    <property type="match status" value="1"/>
</dbReference>
<evidence type="ECO:0000256" key="8">
    <source>
        <dbReference type="ARBA" id="ARBA00022801"/>
    </source>
</evidence>
<keyword evidence="17" id="KW-1185">Reference proteome</keyword>
<keyword evidence="7" id="KW-0812">Transmembrane</keyword>
<keyword evidence="4" id="KW-0997">Cell inner membrane</keyword>
<keyword evidence="9" id="KW-0133">Cell shape</keyword>
<dbReference type="PANTHER" id="PTHR30627:SF2">
    <property type="entry name" value="PEPTIDOGLYCAN D,D-TRANSPEPTIDASE MRDA"/>
    <property type="match status" value="1"/>
</dbReference>
<dbReference type="Gene3D" id="3.90.1310.10">
    <property type="entry name" value="Penicillin-binding protein 2a (Domain 2)"/>
    <property type="match status" value="1"/>
</dbReference>
<feature type="domain" description="Penicillin-binding protein dimerisation" evidence="15">
    <location>
        <begin position="61"/>
        <end position="233"/>
    </location>
</feature>
<evidence type="ECO:0000256" key="4">
    <source>
        <dbReference type="ARBA" id="ARBA00022519"/>
    </source>
</evidence>
<dbReference type="RefSeq" id="WP_207043919.1">
    <property type="nucleotide sequence ID" value="NZ_JAFLNC010000002.1"/>
</dbReference>
<dbReference type="InterPro" id="IPR005311">
    <property type="entry name" value="PBP_dimer"/>
</dbReference>
<dbReference type="InterPro" id="IPR017790">
    <property type="entry name" value="Penicillin-binding_protein_2"/>
</dbReference>
<evidence type="ECO:0000256" key="12">
    <source>
        <dbReference type="ARBA" id="ARBA00023136"/>
    </source>
</evidence>
<dbReference type="InterPro" id="IPR050515">
    <property type="entry name" value="Beta-lactam/transpept"/>
</dbReference>
<keyword evidence="13" id="KW-0961">Cell wall biogenesis/degradation</keyword>
<dbReference type="SUPFAM" id="SSF56519">
    <property type="entry name" value="Penicillin binding protein dimerisation domain"/>
    <property type="match status" value="1"/>
</dbReference>
<evidence type="ECO:0000256" key="9">
    <source>
        <dbReference type="ARBA" id="ARBA00022960"/>
    </source>
</evidence>
<dbReference type="Gene3D" id="3.40.710.10">
    <property type="entry name" value="DD-peptidase/beta-lactamase superfamily"/>
    <property type="match status" value="1"/>
</dbReference>
<feature type="domain" description="Penicillin-binding protein transpeptidase" evidence="14">
    <location>
        <begin position="266"/>
        <end position="611"/>
    </location>
</feature>
<dbReference type="InterPro" id="IPR012338">
    <property type="entry name" value="Beta-lactam/transpept-like"/>
</dbReference>
<evidence type="ECO:0000256" key="11">
    <source>
        <dbReference type="ARBA" id="ARBA00022989"/>
    </source>
</evidence>
<evidence type="ECO:0000313" key="16">
    <source>
        <dbReference type="EMBL" id="MBO0333522.1"/>
    </source>
</evidence>
<keyword evidence="12" id="KW-0472">Membrane</keyword>
<name>A0ABS3F6E2_9PROT</name>
<comment type="subcellular location">
    <subcellularLocation>
        <location evidence="2">Cell membrane</location>
    </subcellularLocation>
    <subcellularLocation>
        <location evidence="1">Membrane</location>
        <topology evidence="1">Single-pass membrane protein</topology>
    </subcellularLocation>
</comment>
<protein>
    <submittedName>
        <fullName evidence="16">Penicillin-binding protein 2</fullName>
        <ecNumber evidence="16">3.4.16.4</ecNumber>
    </submittedName>
</protein>
<evidence type="ECO:0000256" key="6">
    <source>
        <dbReference type="ARBA" id="ARBA00022670"/>
    </source>
</evidence>
<dbReference type="Pfam" id="PF03717">
    <property type="entry name" value="PBP_dimer"/>
    <property type="match status" value="1"/>
</dbReference>
<keyword evidence="6" id="KW-0645">Protease</keyword>
<evidence type="ECO:0000256" key="1">
    <source>
        <dbReference type="ARBA" id="ARBA00004167"/>
    </source>
</evidence>
<keyword evidence="5 16" id="KW-0121">Carboxypeptidase</keyword>
<gene>
    <name evidence="16" type="primary">mrdA</name>
    <name evidence="16" type="ORF">J0X12_07855</name>
</gene>
<keyword evidence="8 16" id="KW-0378">Hydrolase</keyword>
<dbReference type="GO" id="GO:0009002">
    <property type="term" value="F:serine-type D-Ala-D-Ala carboxypeptidase activity"/>
    <property type="evidence" value="ECO:0007669"/>
    <property type="project" value="UniProtKB-EC"/>
</dbReference>
<evidence type="ECO:0000256" key="5">
    <source>
        <dbReference type="ARBA" id="ARBA00022645"/>
    </source>
</evidence>
<dbReference type="EC" id="3.4.16.4" evidence="16"/>
<dbReference type="EMBL" id="JAFLNC010000002">
    <property type="protein sequence ID" value="MBO0333522.1"/>
    <property type="molecule type" value="Genomic_DNA"/>
</dbReference>
<dbReference type="Gene3D" id="3.30.1390.30">
    <property type="entry name" value="Penicillin-binding protein 2a, domain 3"/>
    <property type="match status" value="1"/>
</dbReference>
<evidence type="ECO:0000256" key="13">
    <source>
        <dbReference type="ARBA" id="ARBA00023316"/>
    </source>
</evidence>
<sequence length="637" mass="70524">MAGDQHKEKGKVFTRRSLLMAGGQAVLMSALAGRLYYLQVIHSDEYSTMADENRMNLRLLPPLRGRIVDRFGLEVASNRHNYRVVLIPEQTKSVEATLDALEQFVPREMIDRERVLKDVKRKRSFVPIPVVDNLTWEQFARINVNSPDLPGIQMDVGSTRDYPYGKLFGHIVGYVGAVSEKDLQSQEYDPLLELPEFRIGKSGIEKYYDKTLRGKAGLSRVEANAYGRIIRELNRQEGKPGNDAILTIDKQLQEFAVRRMGEESAAAVVIDIHSGDILSMVSVPSFDPNAFARGISSTEWKALIDDPKRPLGNKAVGGQYPPGSTFKMIVALAALEAGVVTAGHQVFCNGHTQLGKHRFHCWKRGGHGKLNLEDAISQSCDIYFYDIARKVGVDNIAEMAHRFGLGEELHIDMLGERDGLIPTKAWKLAVQGVPWQLGETYNTGIGQGYVLTTPLQLAVMTARLANGGKKVSPRLVRSITGDILEGAVLPHPEPELENLDLGISQKSLKHVLNGMYKVVNGPRGSARAAKIRVEGWEMAGKTGTAQVRRITRKERIEGVRKSDEKPWEERDHALFVGYAPFDDPRYAVSVIVEHGGSGSAAAAPIARDLLQETLRLDPLRKPSYDIAIRRQNGGGDA</sequence>
<evidence type="ECO:0000313" key="17">
    <source>
        <dbReference type="Proteomes" id="UP000664761"/>
    </source>
</evidence>
<organism evidence="16 17">
    <name type="scientific">Sneathiella sedimenti</name>
    <dbReference type="NCBI Taxonomy" id="2816034"/>
    <lineage>
        <taxon>Bacteria</taxon>
        <taxon>Pseudomonadati</taxon>
        <taxon>Pseudomonadota</taxon>
        <taxon>Alphaproteobacteria</taxon>
        <taxon>Sneathiellales</taxon>
        <taxon>Sneathiellaceae</taxon>
        <taxon>Sneathiella</taxon>
    </lineage>
</organism>
<dbReference type="NCBIfam" id="TIGR03423">
    <property type="entry name" value="pbp2_mrdA"/>
    <property type="match status" value="1"/>
</dbReference>
<evidence type="ECO:0000256" key="3">
    <source>
        <dbReference type="ARBA" id="ARBA00022475"/>
    </source>
</evidence>
<evidence type="ECO:0000259" key="14">
    <source>
        <dbReference type="Pfam" id="PF00905"/>
    </source>
</evidence>
<evidence type="ECO:0000259" key="15">
    <source>
        <dbReference type="Pfam" id="PF03717"/>
    </source>
</evidence>
<evidence type="ECO:0000256" key="10">
    <source>
        <dbReference type="ARBA" id="ARBA00022984"/>
    </source>
</evidence>
<comment type="caution">
    <text evidence="16">The sequence shown here is derived from an EMBL/GenBank/DDBJ whole genome shotgun (WGS) entry which is preliminary data.</text>
</comment>
<dbReference type="InterPro" id="IPR036138">
    <property type="entry name" value="PBP_dimer_sf"/>
</dbReference>
<reference evidence="16 17" key="1">
    <citation type="submission" date="2021-03" db="EMBL/GenBank/DDBJ databases">
        <title>Sneathiella sp. CAU 1612 isolated from Kang Won-do.</title>
        <authorList>
            <person name="Kim W."/>
        </authorList>
    </citation>
    <scope>NUCLEOTIDE SEQUENCE [LARGE SCALE GENOMIC DNA]</scope>
    <source>
        <strain evidence="16 17">CAU 1612</strain>
    </source>
</reference>